<accession>A0A0R2HLQ1</accession>
<evidence type="ECO:0000313" key="1">
    <source>
        <dbReference type="EMBL" id="KRN50426.1"/>
    </source>
</evidence>
<evidence type="ECO:0000313" key="2">
    <source>
        <dbReference type="Proteomes" id="UP000051841"/>
    </source>
</evidence>
<reference evidence="1 2" key="1">
    <citation type="journal article" date="2015" name="Genome Announc.">
        <title>Expanding the biotechnology potential of lactobacilli through comparative genomics of 213 strains and associated genera.</title>
        <authorList>
            <person name="Sun Z."/>
            <person name="Harris H.M."/>
            <person name="McCann A."/>
            <person name="Guo C."/>
            <person name="Argimon S."/>
            <person name="Zhang W."/>
            <person name="Yang X."/>
            <person name="Jeffery I.B."/>
            <person name="Cooney J.C."/>
            <person name="Kagawa T.F."/>
            <person name="Liu W."/>
            <person name="Song Y."/>
            <person name="Salvetti E."/>
            <person name="Wrobel A."/>
            <person name="Rasinkangas P."/>
            <person name="Parkhill J."/>
            <person name="Rea M.C."/>
            <person name="O'Sullivan O."/>
            <person name="Ritari J."/>
            <person name="Douillard F.P."/>
            <person name="Paul Ross R."/>
            <person name="Yang R."/>
            <person name="Briner A.E."/>
            <person name="Felis G.E."/>
            <person name="de Vos W.M."/>
            <person name="Barrangou R."/>
            <person name="Klaenhammer T.R."/>
            <person name="Caufield P.W."/>
            <person name="Cui Y."/>
            <person name="Zhang H."/>
            <person name="O'Toole P.W."/>
        </authorList>
    </citation>
    <scope>NUCLEOTIDE SEQUENCE [LARGE SCALE GENOMIC DNA]</scope>
    <source>
        <strain evidence="1 2">DSM 20405</strain>
    </source>
</reference>
<name>A0A0R2HLQ1_9FIRM</name>
<dbReference type="RefSeq" id="WP_031589040.1">
    <property type="nucleotide sequence ID" value="NZ_JNKN01000009.1"/>
</dbReference>
<organism evidence="1 2">
    <name type="scientific">Kandleria vitulina DSM 20405</name>
    <dbReference type="NCBI Taxonomy" id="1410657"/>
    <lineage>
        <taxon>Bacteria</taxon>
        <taxon>Bacillati</taxon>
        <taxon>Bacillota</taxon>
        <taxon>Erysipelotrichia</taxon>
        <taxon>Erysipelotrichales</taxon>
        <taxon>Coprobacillaceae</taxon>
        <taxon>Kandleria</taxon>
    </lineage>
</organism>
<protein>
    <submittedName>
        <fullName evidence="1">Uncharacterized protein</fullName>
    </submittedName>
</protein>
<dbReference type="PATRIC" id="fig|1410657.5.peg.2142"/>
<proteinExistence type="predicted"/>
<keyword evidence="2" id="KW-1185">Reference proteome</keyword>
<dbReference type="Proteomes" id="UP000051841">
    <property type="component" value="Unassembled WGS sequence"/>
</dbReference>
<comment type="caution">
    <text evidence="1">The sequence shown here is derived from an EMBL/GenBank/DDBJ whole genome shotgun (WGS) entry which is preliminary data.</text>
</comment>
<dbReference type="EMBL" id="JQBL01000009">
    <property type="protein sequence ID" value="KRN50426.1"/>
    <property type="molecule type" value="Genomic_DNA"/>
</dbReference>
<dbReference type="AlphaFoldDB" id="A0A0R2HLQ1"/>
<gene>
    <name evidence="1" type="ORF">IV49_GL002074</name>
</gene>
<sequence length="89" mass="10727">MVSLFEKVDDSIKKSIIRNYENKCEEYNKRSKLSYDFITLDECLREYDNAFEDWRYYYEGNKKSNLLGGLDLSIFIDCIEEEVDKLEEL</sequence>